<comment type="similarity">
    <text evidence="3 8">Belongs to the peptidase M17 family.</text>
</comment>
<keyword evidence="6 8" id="KW-0378">Hydrolase</keyword>
<evidence type="ECO:0000256" key="8">
    <source>
        <dbReference type="HAMAP-Rule" id="MF_00181"/>
    </source>
</evidence>
<dbReference type="InterPro" id="IPR043472">
    <property type="entry name" value="Macro_dom-like"/>
</dbReference>
<dbReference type="SUPFAM" id="SSF53187">
    <property type="entry name" value="Zn-dependent exopeptidases"/>
    <property type="match status" value="1"/>
</dbReference>
<dbReference type="PANTHER" id="PTHR11963:SF23">
    <property type="entry name" value="CYTOSOL AMINOPEPTIDASE"/>
    <property type="match status" value="1"/>
</dbReference>
<keyword evidence="8" id="KW-0479">Metal-binding</keyword>
<keyword evidence="4 8" id="KW-0031">Aminopeptidase</keyword>
<dbReference type="EC" id="3.4.11.1" evidence="8"/>
<name>A0ABW3ZJU2_9RHOB</name>
<evidence type="ECO:0000256" key="4">
    <source>
        <dbReference type="ARBA" id="ARBA00022438"/>
    </source>
</evidence>
<evidence type="ECO:0000256" key="6">
    <source>
        <dbReference type="ARBA" id="ARBA00022801"/>
    </source>
</evidence>
<comment type="subcellular location">
    <subcellularLocation>
        <location evidence="8">Cytoplasm</location>
    </subcellularLocation>
</comment>
<proteinExistence type="inferred from homology"/>
<dbReference type="InterPro" id="IPR011356">
    <property type="entry name" value="Leucine_aapep/pepB"/>
</dbReference>
<comment type="catalytic activity">
    <reaction evidence="2 8">
        <text>Release of an N-terminal amino acid, preferentially leucine, but not glutamic or aspartic acids.</text>
        <dbReference type="EC" id="3.4.11.10"/>
    </reaction>
</comment>
<dbReference type="Gene3D" id="3.40.630.10">
    <property type="entry name" value="Zn peptidases"/>
    <property type="match status" value="1"/>
</dbReference>
<sequence length="489" mass="50835">MTELRPVSFTATDLDALAKAPGRIAVFVPADGKLSPGARRLNKLCKGALERAVGSERFEKLAQGDALSLAWPAGLEADGIDIVKLDKKADTAAARKSGSALARAGGSAALTVLAEARGDTAEIVLGLVLRSYRFTRHKSDKGDAPGAVTIHSAKPDAAETAAATALALAEGVSFTRDLVNEPANVLTTSEFAARLVALSELGIEVEVLEEDHMRELGMGSFLSVSQGSESPAKLVVMRWKGGGDEAPLALVGKGVVFDTGGISLKPSAGMETMTMDMGGAGVVAGTMRALARRNARANVTGLVGLVENMPDGRASRPGDIVTSMKGDTIEIVNTDAEGRLVLADVLWYAQETEKPAAMIDLATLTGACIVALGHDHAAVLGTDDGFTEDLLAAAKAEGEGAWRMPFGPGYADLIKTPLADVKNSGGRPAGTLTAAEFLKRFVKDDLPWCHIDIAGVAHVPKDQVLSAKGATGWGVLTLNRLIAEHFEQG</sequence>
<keyword evidence="5 8" id="KW-0645">Protease</keyword>
<evidence type="ECO:0000256" key="2">
    <source>
        <dbReference type="ARBA" id="ARBA00000967"/>
    </source>
</evidence>
<feature type="binding site" evidence="8">
    <location>
        <position position="335"/>
    </location>
    <ligand>
        <name>Mn(2+)</name>
        <dbReference type="ChEBI" id="CHEBI:29035"/>
        <label>1</label>
    </ligand>
</feature>
<keyword evidence="11" id="KW-1185">Reference proteome</keyword>
<accession>A0ABW3ZJU2</accession>
<keyword evidence="7 8" id="KW-0464">Manganese</keyword>
<dbReference type="NCBIfam" id="NF002075">
    <property type="entry name" value="PRK00913.2-2"/>
    <property type="match status" value="1"/>
</dbReference>
<protein>
    <recommendedName>
        <fullName evidence="8">Probable cytosol aminopeptidase</fullName>
        <ecNumber evidence="8">3.4.11.1</ecNumber>
    </recommendedName>
    <alternativeName>
        <fullName evidence="8">Leucine aminopeptidase</fullName>
        <shortName evidence="8">LAP</shortName>
        <ecNumber evidence="8">3.4.11.10</ecNumber>
    </alternativeName>
    <alternativeName>
        <fullName evidence="8">Leucyl aminopeptidase</fullName>
    </alternativeName>
</protein>
<dbReference type="InterPro" id="IPR008283">
    <property type="entry name" value="Peptidase_M17_N"/>
</dbReference>
<dbReference type="PRINTS" id="PR00481">
    <property type="entry name" value="LAMNOPPTDASE"/>
</dbReference>
<dbReference type="CDD" id="cd00433">
    <property type="entry name" value="Peptidase_M17"/>
    <property type="match status" value="1"/>
</dbReference>
<dbReference type="NCBIfam" id="NF002077">
    <property type="entry name" value="PRK00913.2-4"/>
    <property type="match status" value="1"/>
</dbReference>
<feature type="domain" description="Cytosol aminopeptidase" evidence="9">
    <location>
        <begin position="333"/>
        <end position="340"/>
    </location>
</feature>
<evidence type="ECO:0000259" key="9">
    <source>
        <dbReference type="PROSITE" id="PS00631"/>
    </source>
</evidence>
<evidence type="ECO:0000313" key="10">
    <source>
        <dbReference type="EMBL" id="MFD1343436.1"/>
    </source>
</evidence>
<feature type="binding site" evidence="8">
    <location>
        <position position="337"/>
    </location>
    <ligand>
        <name>Mn(2+)</name>
        <dbReference type="ChEBI" id="CHEBI:29035"/>
        <label>2</label>
    </ligand>
</feature>
<dbReference type="PROSITE" id="PS00631">
    <property type="entry name" value="CYTOSOL_AP"/>
    <property type="match status" value="1"/>
</dbReference>
<dbReference type="InterPro" id="IPR000819">
    <property type="entry name" value="Peptidase_M17_C"/>
</dbReference>
<evidence type="ECO:0000256" key="7">
    <source>
        <dbReference type="ARBA" id="ARBA00023211"/>
    </source>
</evidence>
<dbReference type="EMBL" id="JBHTMU010000025">
    <property type="protein sequence ID" value="MFD1343436.1"/>
    <property type="molecule type" value="Genomic_DNA"/>
</dbReference>
<dbReference type="Pfam" id="PF00883">
    <property type="entry name" value="Peptidase_M17"/>
    <property type="match status" value="1"/>
</dbReference>
<evidence type="ECO:0000256" key="5">
    <source>
        <dbReference type="ARBA" id="ARBA00022670"/>
    </source>
</evidence>
<organism evidence="10 11">
    <name type="scientific">Litorisediminicola beolgyonensis</name>
    <dbReference type="NCBI Taxonomy" id="1173614"/>
    <lineage>
        <taxon>Bacteria</taxon>
        <taxon>Pseudomonadati</taxon>
        <taxon>Pseudomonadota</taxon>
        <taxon>Alphaproteobacteria</taxon>
        <taxon>Rhodobacterales</taxon>
        <taxon>Paracoccaceae</taxon>
        <taxon>Litorisediminicola</taxon>
    </lineage>
</organism>
<dbReference type="RefSeq" id="WP_386804394.1">
    <property type="nucleotide sequence ID" value="NZ_JBHTMU010000025.1"/>
</dbReference>
<feature type="binding site" evidence="8">
    <location>
        <position position="258"/>
    </location>
    <ligand>
        <name>Mn(2+)</name>
        <dbReference type="ChEBI" id="CHEBI:29035"/>
        <label>2</label>
    </ligand>
</feature>
<evidence type="ECO:0000256" key="1">
    <source>
        <dbReference type="ARBA" id="ARBA00000135"/>
    </source>
</evidence>
<comment type="caution">
    <text evidence="10">The sequence shown here is derived from an EMBL/GenBank/DDBJ whole genome shotgun (WGS) entry which is preliminary data.</text>
</comment>
<dbReference type="Pfam" id="PF02789">
    <property type="entry name" value="Peptidase_M17_N"/>
    <property type="match status" value="1"/>
</dbReference>
<feature type="binding site" evidence="8">
    <location>
        <position position="258"/>
    </location>
    <ligand>
        <name>Mn(2+)</name>
        <dbReference type="ChEBI" id="CHEBI:29035"/>
        <label>1</label>
    </ligand>
</feature>
<keyword evidence="8" id="KW-0963">Cytoplasm</keyword>
<dbReference type="Gene3D" id="3.40.220.10">
    <property type="entry name" value="Leucine Aminopeptidase, subunit E, domain 1"/>
    <property type="match status" value="1"/>
</dbReference>
<dbReference type="Proteomes" id="UP001597135">
    <property type="component" value="Unassembled WGS sequence"/>
</dbReference>
<comment type="cofactor">
    <cofactor evidence="8">
        <name>Mn(2+)</name>
        <dbReference type="ChEBI" id="CHEBI:29035"/>
    </cofactor>
    <text evidence="8">Binds 2 manganese ions per subunit.</text>
</comment>
<gene>
    <name evidence="8" type="primary">pepA</name>
    <name evidence="10" type="ORF">ACFQ4E_13485</name>
</gene>
<feature type="active site" evidence="8">
    <location>
        <position position="265"/>
    </location>
</feature>
<feature type="binding site" evidence="8">
    <location>
        <position position="276"/>
    </location>
    <ligand>
        <name>Mn(2+)</name>
        <dbReference type="ChEBI" id="CHEBI:29035"/>
        <label>2</label>
    </ligand>
</feature>
<feature type="active site" evidence="8">
    <location>
        <position position="339"/>
    </location>
</feature>
<feature type="binding site" evidence="8">
    <location>
        <position position="337"/>
    </location>
    <ligand>
        <name>Mn(2+)</name>
        <dbReference type="ChEBI" id="CHEBI:29035"/>
        <label>1</label>
    </ligand>
</feature>
<evidence type="ECO:0000313" key="11">
    <source>
        <dbReference type="Proteomes" id="UP001597135"/>
    </source>
</evidence>
<dbReference type="GO" id="GO:0004177">
    <property type="term" value="F:aminopeptidase activity"/>
    <property type="evidence" value="ECO:0007669"/>
    <property type="project" value="UniProtKB-KW"/>
</dbReference>
<comment type="catalytic activity">
    <reaction evidence="1 8">
        <text>Release of an N-terminal amino acid, Xaa-|-Yaa-, in which Xaa is preferably Leu, but may be other amino acids including Pro although not Arg or Lys, and Yaa may be Pro. Amino acid amides and methyl esters are also readily hydrolyzed, but rates on arylamides are exceedingly low.</text>
        <dbReference type="EC" id="3.4.11.1"/>
    </reaction>
</comment>
<dbReference type="HAMAP" id="MF_00181">
    <property type="entry name" value="Cytosol_peptidase_M17"/>
    <property type="match status" value="1"/>
</dbReference>
<dbReference type="SUPFAM" id="SSF52949">
    <property type="entry name" value="Macro domain-like"/>
    <property type="match status" value="1"/>
</dbReference>
<comment type="function">
    <text evidence="8">Presumably involved in the processing and regular turnover of intracellular proteins. Catalyzes the removal of unsubstituted N-terminal amino acids from various peptides.</text>
</comment>
<evidence type="ECO:0000256" key="3">
    <source>
        <dbReference type="ARBA" id="ARBA00009528"/>
    </source>
</evidence>
<dbReference type="InterPro" id="IPR023042">
    <property type="entry name" value="Peptidase_M17_leu_NH2_pept"/>
</dbReference>
<dbReference type="PANTHER" id="PTHR11963">
    <property type="entry name" value="LEUCINE AMINOPEPTIDASE-RELATED"/>
    <property type="match status" value="1"/>
</dbReference>
<feature type="binding site" evidence="8">
    <location>
        <position position="253"/>
    </location>
    <ligand>
        <name>Mn(2+)</name>
        <dbReference type="ChEBI" id="CHEBI:29035"/>
        <label>2</label>
    </ligand>
</feature>
<dbReference type="EC" id="3.4.11.10" evidence="8"/>
<reference evidence="11" key="1">
    <citation type="journal article" date="2019" name="Int. J. Syst. Evol. Microbiol.">
        <title>The Global Catalogue of Microorganisms (GCM) 10K type strain sequencing project: providing services to taxonomists for standard genome sequencing and annotation.</title>
        <authorList>
            <consortium name="The Broad Institute Genomics Platform"/>
            <consortium name="The Broad Institute Genome Sequencing Center for Infectious Disease"/>
            <person name="Wu L."/>
            <person name="Ma J."/>
        </authorList>
    </citation>
    <scope>NUCLEOTIDE SEQUENCE [LARGE SCALE GENOMIC DNA]</scope>
    <source>
        <strain evidence="11">CCUG 62953</strain>
    </source>
</reference>